<keyword evidence="3" id="KW-0472">Membrane</keyword>
<evidence type="ECO:0000313" key="6">
    <source>
        <dbReference type="Proteomes" id="UP001519460"/>
    </source>
</evidence>
<organism evidence="5 6">
    <name type="scientific">Batillaria attramentaria</name>
    <dbReference type="NCBI Taxonomy" id="370345"/>
    <lineage>
        <taxon>Eukaryota</taxon>
        <taxon>Metazoa</taxon>
        <taxon>Spiralia</taxon>
        <taxon>Lophotrochozoa</taxon>
        <taxon>Mollusca</taxon>
        <taxon>Gastropoda</taxon>
        <taxon>Caenogastropoda</taxon>
        <taxon>Sorbeoconcha</taxon>
        <taxon>Cerithioidea</taxon>
        <taxon>Batillariidae</taxon>
        <taxon>Batillaria</taxon>
    </lineage>
</organism>
<keyword evidence="4" id="KW-0732">Signal</keyword>
<feature type="chain" id="PRO_5044829163" evidence="4">
    <location>
        <begin position="23"/>
        <end position="539"/>
    </location>
</feature>
<evidence type="ECO:0000256" key="2">
    <source>
        <dbReference type="SAM" id="MobiDB-lite"/>
    </source>
</evidence>
<keyword evidence="6" id="KW-1185">Reference proteome</keyword>
<feature type="compositionally biased region" description="Basic and acidic residues" evidence="2">
    <location>
        <begin position="521"/>
        <end position="533"/>
    </location>
</feature>
<evidence type="ECO:0000313" key="5">
    <source>
        <dbReference type="EMBL" id="KAK7502102.1"/>
    </source>
</evidence>
<feature type="transmembrane region" description="Helical" evidence="3">
    <location>
        <begin position="91"/>
        <end position="114"/>
    </location>
</feature>
<feature type="compositionally biased region" description="Low complexity" evidence="2">
    <location>
        <begin position="440"/>
        <end position="451"/>
    </location>
</feature>
<feature type="coiled-coil region" evidence="1">
    <location>
        <begin position="281"/>
        <end position="406"/>
    </location>
</feature>
<accession>A0ABD0LRZ9</accession>
<sequence>METKVSHCFLLLFLLLPSFNLAFKGPVTPGCENEWPCEPDYFCSKYQRRCRPCELIVGYCSNRTYILDNIDECDAFCVRYLYDQDKGDLYWYNYLLPVVTFMAGVLISALVACFTKRAQKATTMEMSIQGFTHTYLAKIRTLSSPSTASLQQRELQSGNSRFWLDGCISVSLTAQSQELLQRCNSAEKQRPEKEQITMETLIRAVFISIAVTSVTSSPADPPTWYGLGVDECYNATCQLGQFCSDNPVRGQRCRNCSEILSSWCREDLFEEFRHRFPSCEALCVQKNVEKLEQENLELEAKQQRMENTLQETNAKLAQCEGELNETRSALQRARDAQTESDTELEKLTETLAQTEGDLNSSNQALENTKSKVSAAAEELQAMRTRKEGLETENAQLRSELKQMTVHLGKAAPASPYVIPRRRQAEEQSQDMTLTPFLADNPTTGNNPNITTSAIAKNDLNASNNAFASKAKSSSSNATGSSFKVNNIQPTSVETGEKGTLNQESPHSSNSTLGDRLAPTGDRTEHHPNDHKDFNQPPNM</sequence>
<dbReference type="Gene3D" id="1.10.287.1490">
    <property type="match status" value="1"/>
</dbReference>
<evidence type="ECO:0000256" key="4">
    <source>
        <dbReference type="SAM" id="SignalP"/>
    </source>
</evidence>
<feature type="region of interest" description="Disordered" evidence="2">
    <location>
        <begin position="470"/>
        <end position="539"/>
    </location>
</feature>
<protein>
    <submittedName>
        <fullName evidence="5">Uncharacterized protein</fullName>
    </submittedName>
</protein>
<dbReference type="Proteomes" id="UP001519460">
    <property type="component" value="Unassembled WGS sequence"/>
</dbReference>
<dbReference type="SUPFAM" id="SSF57997">
    <property type="entry name" value="Tropomyosin"/>
    <property type="match status" value="1"/>
</dbReference>
<proteinExistence type="predicted"/>
<name>A0ABD0LRZ9_9CAEN</name>
<feature type="compositionally biased region" description="Low complexity" evidence="2">
    <location>
        <begin position="470"/>
        <end position="483"/>
    </location>
</feature>
<keyword evidence="3" id="KW-0812">Transmembrane</keyword>
<dbReference type="EMBL" id="JACVVK020000028">
    <property type="protein sequence ID" value="KAK7502102.1"/>
    <property type="molecule type" value="Genomic_DNA"/>
</dbReference>
<keyword evidence="3" id="KW-1133">Transmembrane helix</keyword>
<reference evidence="5 6" key="1">
    <citation type="journal article" date="2023" name="Sci. Data">
        <title>Genome assembly of the Korean intertidal mud-creeper Batillaria attramentaria.</title>
        <authorList>
            <person name="Patra A.K."/>
            <person name="Ho P.T."/>
            <person name="Jun S."/>
            <person name="Lee S.J."/>
            <person name="Kim Y."/>
            <person name="Won Y.J."/>
        </authorList>
    </citation>
    <scope>NUCLEOTIDE SEQUENCE [LARGE SCALE GENOMIC DNA]</scope>
    <source>
        <strain evidence="5">Wonlab-2016</strain>
    </source>
</reference>
<feature type="region of interest" description="Disordered" evidence="2">
    <location>
        <begin position="422"/>
        <end position="451"/>
    </location>
</feature>
<dbReference type="AlphaFoldDB" id="A0ABD0LRZ9"/>
<comment type="caution">
    <text evidence="5">The sequence shown here is derived from an EMBL/GenBank/DDBJ whole genome shotgun (WGS) entry which is preliminary data.</text>
</comment>
<feature type="signal peptide" evidence="4">
    <location>
        <begin position="1"/>
        <end position="22"/>
    </location>
</feature>
<evidence type="ECO:0000256" key="3">
    <source>
        <dbReference type="SAM" id="Phobius"/>
    </source>
</evidence>
<evidence type="ECO:0000256" key="1">
    <source>
        <dbReference type="SAM" id="Coils"/>
    </source>
</evidence>
<feature type="compositionally biased region" description="Polar residues" evidence="2">
    <location>
        <begin position="484"/>
        <end position="512"/>
    </location>
</feature>
<keyword evidence="1" id="KW-0175">Coiled coil</keyword>
<gene>
    <name evidence="5" type="ORF">BaRGS_00006854</name>
</gene>